<proteinExistence type="predicted"/>
<keyword evidence="3" id="KW-1185">Reference proteome</keyword>
<accession>A0ABN9X6L6</accession>
<dbReference type="Proteomes" id="UP001189429">
    <property type="component" value="Unassembled WGS sequence"/>
</dbReference>
<evidence type="ECO:0000313" key="3">
    <source>
        <dbReference type="Proteomes" id="UP001189429"/>
    </source>
</evidence>
<feature type="region of interest" description="Disordered" evidence="1">
    <location>
        <begin position="1353"/>
        <end position="1373"/>
    </location>
</feature>
<feature type="region of interest" description="Disordered" evidence="1">
    <location>
        <begin position="726"/>
        <end position="750"/>
    </location>
</feature>
<feature type="region of interest" description="Disordered" evidence="1">
    <location>
        <begin position="334"/>
        <end position="353"/>
    </location>
</feature>
<feature type="region of interest" description="Disordered" evidence="1">
    <location>
        <begin position="923"/>
        <end position="954"/>
    </location>
</feature>
<feature type="compositionally biased region" description="Gly residues" evidence="1">
    <location>
        <begin position="336"/>
        <end position="352"/>
    </location>
</feature>
<name>A0ABN9X6L6_9DINO</name>
<evidence type="ECO:0000313" key="2">
    <source>
        <dbReference type="EMBL" id="CAK0894424.1"/>
    </source>
</evidence>
<gene>
    <name evidence="2" type="ORF">PCOR1329_LOCUS73474</name>
</gene>
<reference evidence="2" key="1">
    <citation type="submission" date="2023-10" db="EMBL/GenBank/DDBJ databases">
        <authorList>
            <person name="Chen Y."/>
            <person name="Shah S."/>
            <person name="Dougan E. K."/>
            <person name="Thang M."/>
            <person name="Chan C."/>
        </authorList>
    </citation>
    <scope>NUCLEOTIDE SEQUENCE [LARGE SCALE GENOMIC DNA]</scope>
</reference>
<sequence>MRGRRASGYAEDRRRVCADEANAKQLRDRVAQMARDAGDEATASRLLKTGREAYPGFDEMNYFCEVLGGQIVVEHYEDTKNSVQSVYGDGPLVALFRLHKQSGDGGHVVDHWSCLQSWIPRAPGVAAHESELEDAPADPVADNSSMQRRLKLPGAATCNAEFDEFLMDVDSERSWLEGLEADPDPPAQSTLVQTEAVKAFIEKHHASWDPYLKRIALGALAMYRCRLSDIYVREYVMMMHIILGGDYLVAHDGVMYFWNGNTRFFEKYEGLMPEIVYAALKEYLLTLEGLFRSFTGEVRRDDETAMLAIEGPLEKSGPDARKAFAAWRDNAISNKGGKGGGKGQGGGMGGAGDSAVELEALTQMEPHELDGDVPAPAPADEGVARGAPWYITIAVSVARVGRSLQIQMIQNKLPSFYCEWCETPRPSRRGVAHPDIAFVYDQGGTPIQQIATESERKSIYIGIPHKIKAYLGDPVLKAAATRVDQFYRQTFWANAAAHKVCMAALALAKRGLNVDQLFFFWGAGGVGLSLTTAHLDAMLGHSNHKYFDPQTVESLKGTIVLTAQEKPEGLRKSFREDLFKKLASADGIFGRLPYQILTKVIYLVGWKRMELNKLITFDGVSEGAFHAIYRRSLLIKVWARFVDAEYIRRVLPDAEKYGIFPRAPDLKPFMQSGPAIAAGLQRQLGFERKHGEAASRSLIDDYCLRGGDNGITEKYMRQACLLPEPSQPKLSGQSSAAAPPPGVDFDIGAGGSQDAVAPMDSLRRHLLQQMLDRRFDALTFSYYKQLHTVQIQGLPEKRATAWQAMASAGWSKAGSQGKAKERLLPKLSFARKFIDIVPTPDLEEPTVLPEQWDRAALLRYANGHACRKRNAETMVAVLGSVAKPRGRKSRAGSVEAGGDAHLREVGMSVQAAEATLEAMLESARERPTVTTADQPGGVKKRRLPPKRAVSGGSDLAERRIPYKYKRTAARRFADVPAAQGCPARVLHPMLQGTVDLDIHSAVLTIAWQLVEKMDMAEKNLFREELELLKQLAEDRDEVMQKELASMGHQAAKRFVLETIGGSGAFDVDAEPFAKKLQRVSRVLRWVACSALPDVYEDFSSDAELRDDKKKEKWPEGQTFSTFYQRAEDYILRQWQTWVLMQPVMHLSLHFDGVRINRDAVFARHTTVADYAAGASAYIAQETGFVVKIKEKTHPTVEEALISCTARRPLEAAAAPGDLQKPGNGILLALWRCGDARVSASVLSLAGASSVENNAASVEKGRTYGECCLSHKVSVAPHLGFDAREDGHYLLHLDGDGSPSCALLHVATALDKVSAYFKDHAGEVGLSDVHDAVLAGRDSRLAVTFRIDLCPAAQGAAEGGDDSSPLAGLSGLMA</sequence>
<protein>
    <submittedName>
        <fullName evidence="2">Uncharacterized protein</fullName>
    </submittedName>
</protein>
<dbReference type="EMBL" id="CAUYUJ010019893">
    <property type="protein sequence ID" value="CAK0894424.1"/>
    <property type="molecule type" value="Genomic_DNA"/>
</dbReference>
<organism evidence="2 3">
    <name type="scientific">Prorocentrum cordatum</name>
    <dbReference type="NCBI Taxonomy" id="2364126"/>
    <lineage>
        <taxon>Eukaryota</taxon>
        <taxon>Sar</taxon>
        <taxon>Alveolata</taxon>
        <taxon>Dinophyceae</taxon>
        <taxon>Prorocentrales</taxon>
        <taxon>Prorocentraceae</taxon>
        <taxon>Prorocentrum</taxon>
    </lineage>
</organism>
<comment type="caution">
    <text evidence="2">The sequence shown here is derived from an EMBL/GenBank/DDBJ whole genome shotgun (WGS) entry which is preliminary data.</text>
</comment>
<evidence type="ECO:0000256" key="1">
    <source>
        <dbReference type="SAM" id="MobiDB-lite"/>
    </source>
</evidence>